<comment type="caution">
    <text evidence="2">The sequence shown here is derived from an EMBL/GenBank/DDBJ whole genome shotgun (WGS) entry which is preliminary data.</text>
</comment>
<accession>A0AAV8XAI2</accession>
<protein>
    <submittedName>
        <fullName evidence="2">Uncharacterized protein</fullName>
    </submittedName>
</protein>
<dbReference type="Proteomes" id="UP001162156">
    <property type="component" value="Unassembled WGS sequence"/>
</dbReference>
<feature type="region of interest" description="Disordered" evidence="1">
    <location>
        <begin position="1"/>
        <end position="28"/>
    </location>
</feature>
<organism evidence="2 3">
    <name type="scientific">Rhamnusium bicolor</name>
    <dbReference type="NCBI Taxonomy" id="1586634"/>
    <lineage>
        <taxon>Eukaryota</taxon>
        <taxon>Metazoa</taxon>
        <taxon>Ecdysozoa</taxon>
        <taxon>Arthropoda</taxon>
        <taxon>Hexapoda</taxon>
        <taxon>Insecta</taxon>
        <taxon>Pterygota</taxon>
        <taxon>Neoptera</taxon>
        <taxon>Endopterygota</taxon>
        <taxon>Coleoptera</taxon>
        <taxon>Polyphaga</taxon>
        <taxon>Cucujiformia</taxon>
        <taxon>Chrysomeloidea</taxon>
        <taxon>Cerambycidae</taxon>
        <taxon>Lepturinae</taxon>
        <taxon>Rhagiini</taxon>
        <taxon>Rhamnusium</taxon>
    </lineage>
</organism>
<evidence type="ECO:0000313" key="2">
    <source>
        <dbReference type="EMBL" id="KAJ8935426.1"/>
    </source>
</evidence>
<evidence type="ECO:0000256" key="1">
    <source>
        <dbReference type="SAM" id="MobiDB-lite"/>
    </source>
</evidence>
<feature type="compositionally biased region" description="Polar residues" evidence="1">
    <location>
        <begin position="1"/>
        <end position="11"/>
    </location>
</feature>
<dbReference type="AlphaFoldDB" id="A0AAV8XAI2"/>
<reference evidence="2" key="1">
    <citation type="journal article" date="2023" name="Insect Mol. Biol.">
        <title>Genome sequencing provides insights into the evolution of gene families encoding plant cell wall-degrading enzymes in longhorned beetles.</title>
        <authorList>
            <person name="Shin N.R."/>
            <person name="Okamura Y."/>
            <person name="Kirsch R."/>
            <person name="Pauchet Y."/>
        </authorList>
    </citation>
    <scope>NUCLEOTIDE SEQUENCE</scope>
    <source>
        <strain evidence="2">RBIC_L_NR</strain>
    </source>
</reference>
<gene>
    <name evidence="2" type="ORF">NQ314_012846</name>
</gene>
<proteinExistence type="predicted"/>
<keyword evidence="3" id="KW-1185">Reference proteome</keyword>
<sequence length="132" mass="14955">MAASNAYSLSPESEHFKMPSEPCPLSSFGSDEESFVVLWKDMDSKSHTEENHEPMGSSVVEEAKQLINKELSQMEQLSLSHKTRTSFQTEQCLSLKDQENSQLESSVLPKMEQSTVLPIMPHVERGFVKFFI</sequence>
<dbReference type="EMBL" id="JANEYF010003577">
    <property type="protein sequence ID" value="KAJ8935426.1"/>
    <property type="molecule type" value="Genomic_DNA"/>
</dbReference>
<name>A0AAV8XAI2_9CUCU</name>
<evidence type="ECO:0000313" key="3">
    <source>
        <dbReference type="Proteomes" id="UP001162156"/>
    </source>
</evidence>